<evidence type="ECO:0000313" key="2">
    <source>
        <dbReference type="Proteomes" id="UP000003452"/>
    </source>
</evidence>
<organism evidence="1 2">
    <name type="scientific">Phocaeicola plebeius (strain DSM 17135 / JCM 12973 / CCUG 54634 / M2)</name>
    <name type="common">Bacteroides plebeius</name>
    <dbReference type="NCBI Taxonomy" id="484018"/>
    <lineage>
        <taxon>Bacteria</taxon>
        <taxon>Pseudomonadati</taxon>
        <taxon>Bacteroidota</taxon>
        <taxon>Bacteroidia</taxon>
        <taxon>Bacteroidales</taxon>
        <taxon>Bacteroidaceae</taxon>
        <taxon>Phocaeicola</taxon>
    </lineage>
</organism>
<dbReference type="Proteomes" id="UP000003452">
    <property type="component" value="Unassembled WGS sequence"/>
</dbReference>
<gene>
    <name evidence="1" type="ORF">BACPLE_03746</name>
</gene>
<name>B5D3Z2_PHOPM</name>
<sequence length="48" mass="5759">MQYSFGRAIWYARFVLRLLGSSSRFLLIIIRKSNLPSRIILYFCCRKT</sequence>
<dbReference type="HOGENOM" id="CLU_3149628_0_0_10"/>
<dbReference type="EMBL" id="ABQC02000024">
    <property type="protein sequence ID" value="EDY94292.1"/>
    <property type="molecule type" value="Genomic_DNA"/>
</dbReference>
<accession>B5D3Z2</accession>
<proteinExistence type="predicted"/>
<evidence type="ECO:0000313" key="1">
    <source>
        <dbReference type="EMBL" id="EDY94292.1"/>
    </source>
</evidence>
<dbReference type="AlphaFoldDB" id="B5D3Z2"/>
<comment type="caution">
    <text evidence="1">The sequence shown here is derived from an EMBL/GenBank/DDBJ whole genome shotgun (WGS) entry which is preliminary data.</text>
</comment>
<reference evidence="1 2" key="1">
    <citation type="submission" date="2008-08" db="EMBL/GenBank/DDBJ databases">
        <title>Draft genome sequence of Bacteroides plebeius (DSM 17135).</title>
        <authorList>
            <person name="Sudarsanam P."/>
            <person name="Ley R."/>
            <person name="Guruge J."/>
            <person name="Turnbaugh P.J."/>
            <person name="Mahowald M."/>
            <person name="Liep D."/>
            <person name="Gordon J."/>
        </authorList>
    </citation>
    <scope>NUCLEOTIDE SEQUENCE [LARGE SCALE GENOMIC DNA]</scope>
    <source>
        <strain evidence="2">DSM 17135 / JCM 12973 / M2</strain>
    </source>
</reference>
<reference evidence="1 2" key="2">
    <citation type="submission" date="2008-08" db="EMBL/GenBank/DDBJ databases">
        <authorList>
            <person name="Fulton L."/>
            <person name="Clifton S."/>
            <person name="Fulton B."/>
            <person name="Xu J."/>
            <person name="Minx P."/>
            <person name="Pepin K.H."/>
            <person name="Johnson M."/>
            <person name="Thiruvilangam P."/>
            <person name="Bhonagiri V."/>
            <person name="Nash W.E."/>
            <person name="Mardis E.R."/>
            <person name="Wilson R.K."/>
        </authorList>
    </citation>
    <scope>NUCLEOTIDE SEQUENCE [LARGE SCALE GENOMIC DNA]</scope>
    <source>
        <strain evidence="2">DSM 17135 / JCM 12973 / M2</strain>
    </source>
</reference>
<protein>
    <submittedName>
        <fullName evidence="1">Uncharacterized protein</fullName>
    </submittedName>
</protein>